<evidence type="ECO:0000313" key="1">
    <source>
        <dbReference type="EMBL" id="KAF2876237.1"/>
    </source>
</evidence>
<evidence type="ECO:0000313" key="2">
    <source>
        <dbReference type="Proteomes" id="UP000481861"/>
    </source>
</evidence>
<name>A0A7C8ICI6_9PLEO</name>
<comment type="caution">
    <text evidence="1">The sequence shown here is derived from an EMBL/GenBank/DDBJ whole genome shotgun (WGS) entry which is preliminary data.</text>
</comment>
<dbReference type="Proteomes" id="UP000481861">
    <property type="component" value="Unassembled WGS sequence"/>
</dbReference>
<reference evidence="1 2" key="1">
    <citation type="submission" date="2020-01" db="EMBL/GenBank/DDBJ databases">
        <authorList>
            <consortium name="DOE Joint Genome Institute"/>
            <person name="Haridas S."/>
            <person name="Albert R."/>
            <person name="Binder M."/>
            <person name="Bloem J."/>
            <person name="Labutti K."/>
            <person name="Salamov A."/>
            <person name="Andreopoulos B."/>
            <person name="Baker S.E."/>
            <person name="Barry K."/>
            <person name="Bills G."/>
            <person name="Bluhm B.H."/>
            <person name="Cannon C."/>
            <person name="Castanera R."/>
            <person name="Culley D.E."/>
            <person name="Daum C."/>
            <person name="Ezra D."/>
            <person name="Gonzalez J.B."/>
            <person name="Henrissat B."/>
            <person name="Kuo A."/>
            <person name="Liang C."/>
            <person name="Lipzen A."/>
            <person name="Lutzoni F."/>
            <person name="Magnuson J."/>
            <person name="Mondo S."/>
            <person name="Nolan M."/>
            <person name="Ohm R."/>
            <person name="Pangilinan J."/>
            <person name="Park H.-J.H."/>
            <person name="Ramirez L."/>
            <person name="Alfaro M."/>
            <person name="Sun H."/>
            <person name="Tritt A."/>
            <person name="Yoshinaga Y."/>
            <person name="Zwiers L.-H.L."/>
            <person name="Turgeon B.G."/>
            <person name="Goodwin S.B."/>
            <person name="Spatafora J.W."/>
            <person name="Crous P.W."/>
            <person name="Grigoriev I.V."/>
        </authorList>
    </citation>
    <scope>NUCLEOTIDE SEQUENCE [LARGE SCALE GENOMIC DNA]</scope>
    <source>
        <strain evidence="1 2">CBS 611.86</strain>
    </source>
</reference>
<gene>
    <name evidence="1" type="ORF">BDV95DRAFT_219719</name>
</gene>
<keyword evidence="2" id="KW-1185">Reference proteome</keyword>
<dbReference type="AlphaFoldDB" id="A0A7C8ICI6"/>
<protein>
    <submittedName>
        <fullName evidence="1">Uncharacterized protein</fullName>
    </submittedName>
</protein>
<organism evidence="1 2">
    <name type="scientific">Massariosphaeria phaeospora</name>
    <dbReference type="NCBI Taxonomy" id="100035"/>
    <lineage>
        <taxon>Eukaryota</taxon>
        <taxon>Fungi</taxon>
        <taxon>Dikarya</taxon>
        <taxon>Ascomycota</taxon>
        <taxon>Pezizomycotina</taxon>
        <taxon>Dothideomycetes</taxon>
        <taxon>Pleosporomycetidae</taxon>
        <taxon>Pleosporales</taxon>
        <taxon>Pleosporales incertae sedis</taxon>
        <taxon>Massariosphaeria</taxon>
    </lineage>
</organism>
<dbReference type="EMBL" id="JAADJZ010000003">
    <property type="protein sequence ID" value="KAF2876237.1"/>
    <property type="molecule type" value="Genomic_DNA"/>
</dbReference>
<proteinExistence type="predicted"/>
<sequence>MLALTFVSGVFPTHALMRLEFGGAERRACVRDEFSDGSGLSQSLTSDETLRNKFEVGSGILVKWLVECLARQ</sequence>
<accession>A0A7C8ICI6</accession>